<evidence type="ECO:0000313" key="2">
    <source>
        <dbReference type="WBParaSite" id="PSU_v2.g115.t1"/>
    </source>
</evidence>
<dbReference type="Proteomes" id="UP000887577">
    <property type="component" value="Unplaced"/>
</dbReference>
<accession>A0A914XX04</accession>
<dbReference type="AlphaFoldDB" id="A0A914XX04"/>
<protein>
    <submittedName>
        <fullName evidence="2">Uncharacterized protein</fullName>
    </submittedName>
</protein>
<reference evidence="2" key="1">
    <citation type="submission" date="2022-11" db="UniProtKB">
        <authorList>
            <consortium name="WormBaseParasite"/>
        </authorList>
    </citation>
    <scope>IDENTIFICATION</scope>
</reference>
<dbReference type="WBParaSite" id="PSU_v2.g115.t1">
    <property type="protein sequence ID" value="PSU_v2.g115.t1"/>
    <property type="gene ID" value="PSU_v2.g115"/>
</dbReference>
<keyword evidence="1" id="KW-1185">Reference proteome</keyword>
<organism evidence="1 2">
    <name type="scientific">Panagrolaimus superbus</name>
    <dbReference type="NCBI Taxonomy" id="310955"/>
    <lineage>
        <taxon>Eukaryota</taxon>
        <taxon>Metazoa</taxon>
        <taxon>Ecdysozoa</taxon>
        <taxon>Nematoda</taxon>
        <taxon>Chromadorea</taxon>
        <taxon>Rhabditida</taxon>
        <taxon>Tylenchina</taxon>
        <taxon>Panagrolaimomorpha</taxon>
        <taxon>Panagrolaimoidea</taxon>
        <taxon>Panagrolaimidae</taxon>
        <taxon>Panagrolaimus</taxon>
    </lineage>
</organism>
<proteinExistence type="predicted"/>
<evidence type="ECO:0000313" key="1">
    <source>
        <dbReference type="Proteomes" id="UP000887577"/>
    </source>
</evidence>
<name>A0A914XX04_9BILA</name>
<sequence length="117" mass="12914">MNRQELVYVAVRQAQALASAGWRAPLPRRFPVAGRDGIATLKAQLVNMKEGGFISEYDFHIAEKVVTVICGGDVDPGSLVDEAWMMAQERQAFLELLNSPKTQERITGDADHWQASA</sequence>